<evidence type="ECO:0000256" key="1">
    <source>
        <dbReference type="ARBA" id="ARBA00005806"/>
    </source>
</evidence>
<name>U7VE48_9FUSO</name>
<dbReference type="Pfam" id="PF06050">
    <property type="entry name" value="HGD-D"/>
    <property type="match status" value="1"/>
</dbReference>
<dbReference type="InterPro" id="IPR047678">
    <property type="entry name" value="YjiM-like"/>
</dbReference>
<comment type="caution">
    <text evidence="2">The sequence shown here is derived from an EMBL/GenBank/DDBJ whole genome shotgun (WGS) entry which is preliminary data.</text>
</comment>
<keyword evidence="3" id="KW-1185">Reference proteome</keyword>
<dbReference type="eggNOG" id="COG1775">
    <property type="taxonomic scope" value="Bacteria"/>
</dbReference>
<organism evidence="2 3">
    <name type="scientific">Cetobacterium somerae ATCC BAA-474</name>
    <dbReference type="NCBI Taxonomy" id="1319815"/>
    <lineage>
        <taxon>Bacteria</taxon>
        <taxon>Fusobacteriati</taxon>
        <taxon>Fusobacteriota</taxon>
        <taxon>Fusobacteriia</taxon>
        <taxon>Fusobacteriales</taxon>
        <taxon>Fusobacteriaceae</taxon>
        <taxon>Cetobacterium</taxon>
    </lineage>
</organism>
<dbReference type="PANTHER" id="PTHR30548">
    <property type="entry name" value="2-HYDROXYGLUTARYL-COA DEHYDRATASE, D-COMPONENT-RELATED"/>
    <property type="match status" value="1"/>
</dbReference>
<comment type="similarity">
    <text evidence="1">Belongs to the FldB/FldC dehydratase alpha/beta subunit family.</text>
</comment>
<accession>U7VE48</accession>
<dbReference type="HOGENOM" id="CLU_053697_1_1_0"/>
<evidence type="ECO:0000313" key="2">
    <source>
        <dbReference type="EMBL" id="ERT69761.1"/>
    </source>
</evidence>
<proteinExistence type="inferred from homology"/>
<evidence type="ECO:0000313" key="3">
    <source>
        <dbReference type="Proteomes" id="UP000017081"/>
    </source>
</evidence>
<dbReference type="Gene3D" id="3.40.50.11900">
    <property type="match status" value="1"/>
</dbReference>
<dbReference type="PANTHER" id="PTHR30548:SF6">
    <property type="entry name" value="DEHYDRATASE SUBUNIT YJIM-RELATED"/>
    <property type="match status" value="1"/>
</dbReference>
<dbReference type="Gene3D" id="3.40.50.11890">
    <property type="match status" value="1"/>
</dbReference>
<gene>
    <name evidence="2" type="ORF">HMPREF0202_00318</name>
</gene>
<dbReference type="PATRIC" id="fig|1319815.3.peg.306"/>
<dbReference type="AlphaFoldDB" id="U7VE48"/>
<dbReference type="Proteomes" id="UP000017081">
    <property type="component" value="Unassembled WGS sequence"/>
</dbReference>
<dbReference type="EMBL" id="AXZF01000012">
    <property type="protein sequence ID" value="ERT69761.1"/>
    <property type="molecule type" value="Genomic_DNA"/>
</dbReference>
<dbReference type="RefSeq" id="WP_023049867.1">
    <property type="nucleotide sequence ID" value="NZ_CP173063.2"/>
</dbReference>
<dbReference type="STRING" id="1319815.HMPREF0202_00318"/>
<reference evidence="2 3" key="1">
    <citation type="submission" date="2013-08" db="EMBL/GenBank/DDBJ databases">
        <authorList>
            <person name="Weinstock G."/>
            <person name="Sodergren E."/>
            <person name="Wylie T."/>
            <person name="Fulton L."/>
            <person name="Fulton R."/>
            <person name="Fronick C."/>
            <person name="O'Laughlin M."/>
            <person name="Godfrey J."/>
            <person name="Miner T."/>
            <person name="Herter B."/>
            <person name="Appelbaum E."/>
            <person name="Cordes M."/>
            <person name="Lek S."/>
            <person name="Wollam A."/>
            <person name="Pepin K.H."/>
            <person name="Palsikar V.B."/>
            <person name="Mitreva M."/>
            <person name="Wilson R.K."/>
        </authorList>
    </citation>
    <scope>NUCLEOTIDE SEQUENCE [LARGE SCALE GENOMIC DNA]</scope>
    <source>
        <strain evidence="2 3">ATCC BAA-474</strain>
    </source>
</reference>
<dbReference type="NCBIfam" id="NF040772">
    <property type="entry name" value="double_cubane"/>
    <property type="match status" value="1"/>
</dbReference>
<protein>
    <submittedName>
        <fullName evidence="2">2-hydroxyglutaryl-CoA dehydratase, D-component</fullName>
    </submittedName>
</protein>
<dbReference type="InterPro" id="IPR010327">
    <property type="entry name" value="FldB/FldC_alpha/beta"/>
</dbReference>
<sequence length="382" mass="42943">MKVDLNEVFEEFAEARRNGFLKVKELKDQGAHIVGTFCTYTPKEIIYAAGGTPVTLCGVSNDTIPAAEIHLPKNLCPLIKSSYGYAISDKCPYMYFSDLVVGETTCDGKKKMYELLGEIKDTYVMQLPHSQDSEYAKNMWKHEVIKFKEKLETKFSTSVTEEKLRESINLCNRERISLSNFYSLGKLIPPPISGYDMFTILNGVLYIFDKEEQIAKLNEITASLKELHANNECKISKTAPRILITGCPLGGVADKIIKQLEEVGAVVVVYENCGGTKNTEKLVDENEEPIKAIADKYLSIPCSVMSPNKGREDMLSNLIKEYKVDGVVEIILQSCHTYAIETRNIKRHVNNLGVPFISIETDYSTSDKGQIRTRLEAFVEML</sequence>
<dbReference type="Gene3D" id="1.20.1270.370">
    <property type="match status" value="1"/>
</dbReference>